<evidence type="ECO:0000313" key="2">
    <source>
        <dbReference type="EMBL" id="KAL1856408.1"/>
    </source>
</evidence>
<evidence type="ECO:0000256" key="1">
    <source>
        <dbReference type="SAM" id="MobiDB-lite"/>
    </source>
</evidence>
<accession>A0ABR3W993</accession>
<feature type="region of interest" description="Disordered" evidence="1">
    <location>
        <begin position="343"/>
        <end position="364"/>
    </location>
</feature>
<reference evidence="2 3" key="1">
    <citation type="journal article" date="2024" name="IMA Fungus">
        <title>IMA Genome - F19 : A genome assembly and annotation guide to empower mycologists, including annotated draft genome sequences of Ceratocystis pirilliformis, Diaporthe australafricana, Fusarium ophioides, Paecilomyces lecythidis, and Sporothrix stenoceras.</title>
        <authorList>
            <person name="Aylward J."/>
            <person name="Wilson A.M."/>
            <person name="Visagie C.M."/>
            <person name="Spraker J."/>
            <person name="Barnes I."/>
            <person name="Buitendag C."/>
            <person name="Ceriani C."/>
            <person name="Del Mar Angel L."/>
            <person name="du Plessis D."/>
            <person name="Fuchs T."/>
            <person name="Gasser K."/>
            <person name="Kramer D."/>
            <person name="Li W."/>
            <person name="Munsamy K."/>
            <person name="Piso A."/>
            <person name="Price J.L."/>
            <person name="Sonnekus B."/>
            <person name="Thomas C."/>
            <person name="van der Nest A."/>
            <person name="van Dijk A."/>
            <person name="van Heerden A."/>
            <person name="van Vuuren N."/>
            <person name="Yilmaz N."/>
            <person name="Duong T.A."/>
            <person name="van der Merwe N.A."/>
            <person name="Wingfield M.J."/>
            <person name="Wingfield B.D."/>
        </authorList>
    </citation>
    <scope>NUCLEOTIDE SEQUENCE [LARGE SCALE GENOMIC DNA]</scope>
    <source>
        <strain evidence="2 3">CMW 18300</strain>
    </source>
</reference>
<evidence type="ECO:0000313" key="3">
    <source>
        <dbReference type="Proteomes" id="UP001583177"/>
    </source>
</evidence>
<feature type="compositionally biased region" description="Basic and acidic residues" evidence="1">
    <location>
        <begin position="355"/>
        <end position="364"/>
    </location>
</feature>
<gene>
    <name evidence="2" type="ORF">Daus18300_010780</name>
</gene>
<keyword evidence="3" id="KW-1185">Reference proteome</keyword>
<proteinExistence type="predicted"/>
<name>A0ABR3W993_9PEZI</name>
<dbReference type="EMBL" id="JAWRVE010000122">
    <property type="protein sequence ID" value="KAL1856408.1"/>
    <property type="molecule type" value="Genomic_DNA"/>
</dbReference>
<protein>
    <submittedName>
        <fullName evidence="2">Uncharacterized protein</fullName>
    </submittedName>
</protein>
<comment type="caution">
    <text evidence="2">The sequence shown here is derived from an EMBL/GenBank/DDBJ whole genome shotgun (WGS) entry which is preliminary data.</text>
</comment>
<dbReference type="Proteomes" id="UP001583177">
    <property type="component" value="Unassembled WGS sequence"/>
</dbReference>
<sequence length="364" mass="41689">MAPSRVQGQDEILNGGERAGRDDVTKLHVESLFDFVTDLNKASENILKLERIYDRVAALVTYWSDDMTDRRYLKKHGSSLWKLFKEAYMFEAGEAPFELPGDRRFPPNRNLDKKIDDIVYEGGISLEEKHNLFILYYGGHATAEFGGDSQWMPRVKSSMSIDWHSIQNLLKGANCDILFLFDCCYGGAMINPKHMWTKRCELLTSCPPSSDASGIEQESFTWALVCEMKRELARHKRCDVYILHNNLNSKRSRDEHSLTRDPTYLPYSRRGGVSISLQPLQNSANGSEIQPLKPEELLNLSDAKVLFKISFSNPEYRPVLEEWKDFLRYRPSNITQMKALAYDSKGPSNPQRACPGRDESAWSV</sequence>
<organism evidence="2 3">
    <name type="scientific">Diaporthe australafricana</name>
    <dbReference type="NCBI Taxonomy" id="127596"/>
    <lineage>
        <taxon>Eukaryota</taxon>
        <taxon>Fungi</taxon>
        <taxon>Dikarya</taxon>
        <taxon>Ascomycota</taxon>
        <taxon>Pezizomycotina</taxon>
        <taxon>Sordariomycetes</taxon>
        <taxon>Sordariomycetidae</taxon>
        <taxon>Diaporthales</taxon>
        <taxon>Diaporthaceae</taxon>
        <taxon>Diaporthe</taxon>
    </lineage>
</organism>